<dbReference type="CDD" id="cd23992">
    <property type="entry name" value="PBP_GOBP"/>
    <property type="match status" value="1"/>
</dbReference>
<proteinExistence type="predicted"/>
<dbReference type="AlphaFoldDB" id="A0AAW1DTF5"/>
<dbReference type="InterPro" id="IPR006170">
    <property type="entry name" value="PBP/GOBP"/>
</dbReference>
<dbReference type="Gene3D" id="1.10.238.20">
    <property type="entry name" value="Pheromone/general odorant binding protein domain"/>
    <property type="match status" value="1"/>
</dbReference>
<dbReference type="SMART" id="SM00708">
    <property type="entry name" value="PhBP"/>
    <property type="match status" value="1"/>
</dbReference>
<dbReference type="SUPFAM" id="SSF47565">
    <property type="entry name" value="Insect pheromone/odorant-binding proteins"/>
    <property type="match status" value="1"/>
</dbReference>
<dbReference type="GO" id="GO:0005549">
    <property type="term" value="F:odorant binding"/>
    <property type="evidence" value="ECO:0007669"/>
    <property type="project" value="InterPro"/>
</dbReference>
<comment type="caution">
    <text evidence="2">The sequence shown here is derived from an EMBL/GenBank/DDBJ whole genome shotgun (WGS) entry which is preliminary data.</text>
</comment>
<feature type="signal peptide" evidence="1">
    <location>
        <begin position="1"/>
        <end position="21"/>
    </location>
</feature>
<dbReference type="Pfam" id="PF01395">
    <property type="entry name" value="PBP_GOBP"/>
    <property type="match status" value="1"/>
</dbReference>
<accession>A0AAW1DTF5</accession>
<name>A0AAW1DTF5_9HEMI</name>
<dbReference type="Proteomes" id="UP001461498">
    <property type="component" value="Unassembled WGS sequence"/>
</dbReference>
<keyword evidence="1" id="KW-0732">Signal</keyword>
<sequence>MYFRLLTVILVVVIQFHCANFQAVDSETWEKAEKKCQSLSKLDTSEKASLLTSLGNISRTAKCYVNCFFEEVGLMIGASLNNTLLHVWLEEEASLSQDADLLYNNVKTCIDNIKTSDKCDLAYELYRCFENRIWLNKKRETKTVGSLVENSGSARGQLV</sequence>
<dbReference type="InterPro" id="IPR036728">
    <property type="entry name" value="PBP_GOBP_sf"/>
</dbReference>
<organism evidence="2 3">
    <name type="scientific">Rhynocoris fuscipes</name>
    <dbReference type="NCBI Taxonomy" id="488301"/>
    <lineage>
        <taxon>Eukaryota</taxon>
        <taxon>Metazoa</taxon>
        <taxon>Ecdysozoa</taxon>
        <taxon>Arthropoda</taxon>
        <taxon>Hexapoda</taxon>
        <taxon>Insecta</taxon>
        <taxon>Pterygota</taxon>
        <taxon>Neoptera</taxon>
        <taxon>Paraneoptera</taxon>
        <taxon>Hemiptera</taxon>
        <taxon>Heteroptera</taxon>
        <taxon>Panheteroptera</taxon>
        <taxon>Cimicomorpha</taxon>
        <taxon>Reduviidae</taxon>
        <taxon>Harpactorinae</taxon>
        <taxon>Harpactorini</taxon>
        <taxon>Rhynocoris</taxon>
    </lineage>
</organism>
<reference evidence="2 3" key="1">
    <citation type="submission" date="2022-12" db="EMBL/GenBank/DDBJ databases">
        <title>Chromosome-level genome assembly of true bugs.</title>
        <authorList>
            <person name="Ma L."/>
            <person name="Li H."/>
        </authorList>
    </citation>
    <scope>NUCLEOTIDE SEQUENCE [LARGE SCALE GENOMIC DNA]</scope>
    <source>
        <strain evidence="2">Lab_2022b</strain>
    </source>
</reference>
<evidence type="ECO:0000313" key="2">
    <source>
        <dbReference type="EMBL" id="KAK9512430.1"/>
    </source>
</evidence>
<protein>
    <submittedName>
        <fullName evidence="2">Uncharacterized protein</fullName>
    </submittedName>
</protein>
<evidence type="ECO:0000256" key="1">
    <source>
        <dbReference type="SAM" id="SignalP"/>
    </source>
</evidence>
<keyword evidence="3" id="KW-1185">Reference proteome</keyword>
<feature type="chain" id="PRO_5044002058" evidence="1">
    <location>
        <begin position="22"/>
        <end position="159"/>
    </location>
</feature>
<gene>
    <name evidence="2" type="ORF">O3M35_000866</name>
</gene>
<dbReference type="EMBL" id="JAPXFL010000001">
    <property type="protein sequence ID" value="KAK9512430.1"/>
    <property type="molecule type" value="Genomic_DNA"/>
</dbReference>
<evidence type="ECO:0000313" key="3">
    <source>
        <dbReference type="Proteomes" id="UP001461498"/>
    </source>
</evidence>